<dbReference type="OrthoDB" id="6489092at2759"/>
<dbReference type="InterPro" id="IPR014756">
    <property type="entry name" value="Ig_E-set"/>
</dbReference>
<keyword evidence="3" id="KW-1185">Reference proteome</keyword>
<name>A0A443RVG8_9ACAR</name>
<dbReference type="Gene3D" id="2.60.40.770">
    <property type="match status" value="1"/>
</dbReference>
<protein>
    <recommendedName>
        <fullName evidence="1">MD-2-related lipid-recognition domain-containing protein</fullName>
    </recommendedName>
</protein>
<feature type="domain" description="MD-2-related lipid-recognition" evidence="1">
    <location>
        <begin position="1"/>
        <end position="115"/>
    </location>
</feature>
<feature type="non-terminal residue" evidence="2">
    <location>
        <position position="1"/>
    </location>
</feature>
<dbReference type="AlphaFoldDB" id="A0A443RVG8"/>
<evidence type="ECO:0000313" key="3">
    <source>
        <dbReference type="Proteomes" id="UP000288716"/>
    </source>
</evidence>
<evidence type="ECO:0000313" key="2">
    <source>
        <dbReference type="EMBL" id="RWS19240.1"/>
    </source>
</evidence>
<dbReference type="InterPro" id="IPR003172">
    <property type="entry name" value="ML_dom"/>
</dbReference>
<organism evidence="2 3">
    <name type="scientific">Leptotrombidium deliense</name>
    <dbReference type="NCBI Taxonomy" id="299467"/>
    <lineage>
        <taxon>Eukaryota</taxon>
        <taxon>Metazoa</taxon>
        <taxon>Ecdysozoa</taxon>
        <taxon>Arthropoda</taxon>
        <taxon>Chelicerata</taxon>
        <taxon>Arachnida</taxon>
        <taxon>Acari</taxon>
        <taxon>Acariformes</taxon>
        <taxon>Trombidiformes</taxon>
        <taxon>Prostigmata</taxon>
        <taxon>Anystina</taxon>
        <taxon>Parasitengona</taxon>
        <taxon>Trombiculoidea</taxon>
        <taxon>Trombiculidae</taxon>
        <taxon>Leptotrombidium</taxon>
    </lineage>
</organism>
<sequence length="118" mass="13062">KKEIQWINIDPCDSSPCTLTSDVMYELSVQFKPTQNSDTVVFVGDVKYPDGQSFPLPNLDMCQQQSDLCPLKRNVITTAVYKALLPAVFPKSNNVNINMQFIGDEGAVLCANFTVNLA</sequence>
<dbReference type="VEuPathDB" id="VectorBase:LDEU012800"/>
<dbReference type="SUPFAM" id="SSF81296">
    <property type="entry name" value="E set domains"/>
    <property type="match status" value="1"/>
</dbReference>
<proteinExistence type="predicted"/>
<accession>A0A443RVG8</accession>
<dbReference type="EMBL" id="NCKV01028508">
    <property type="protein sequence ID" value="RWS19240.1"/>
    <property type="molecule type" value="Genomic_DNA"/>
</dbReference>
<dbReference type="SMART" id="SM00737">
    <property type="entry name" value="ML"/>
    <property type="match status" value="1"/>
</dbReference>
<reference evidence="2 3" key="1">
    <citation type="journal article" date="2018" name="Gigascience">
        <title>Genomes of trombidid mites reveal novel predicted allergens and laterally-transferred genes associated with secondary metabolism.</title>
        <authorList>
            <person name="Dong X."/>
            <person name="Chaisiri K."/>
            <person name="Xia D."/>
            <person name="Armstrong S.D."/>
            <person name="Fang Y."/>
            <person name="Donnelly M.J."/>
            <person name="Kadowaki T."/>
            <person name="McGarry J.W."/>
            <person name="Darby A.C."/>
            <person name="Makepeace B.L."/>
        </authorList>
    </citation>
    <scope>NUCLEOTIDE SEQUENCE [LARGE SCALE GENOMIC DNA]</scope>
    <source>
        <strain evidence="2">UoL-UT</strain>
    </source>
</reference>
<comment type="caution">
    <text evidence="2">The sequence shown here is derived from an EMBL/GenBank/DDBJ whole genome shotgun (WGS) entry which is preliminary data.</text>
</comment>
<evidence type="ECO:0000259" key="1">
    <source>
        <dbReference type="SMART" id="SM00737"/>
    </source>
</evidence>
<gene>
    <name evidence="2" type="ORF">B4U80_14473</name>
</gene>
<dbReference type="Proteomes" id="UP000288716">
    <property type="component" value="Unassembled WGS sequence"/>
</dbReference>
<dbReference type="Pfam" id="PF02221">
    <property type="entry name" value="E1_DerP2_DerF2"/>
    <property type="match status" value="1"/>
</dbReference>